<evidence type="ECO:0000313" key="1">
    <source>
        <dbReference type="EMBL" id="GAG49149.1"/>
    </source>
</evidence>
<comment type="caution">
    <text evidence="1">The sequence shown here is derived from an EMBL/GenBank/DDBJ whole genome shotgun (WGS) entry which is preliminary data.</text>
</comment>
<name>X0Y068_9ZZZZ</name>
<dbReference type="AlphaFoldDB" id="X0Y068"/>
<organism evidence="1">
    <name type="scientific">marine sediment metagenome</name>
    <dbReference type="NCBI Taxonomy" id="412755"/>
    <lineage>
        <taxon>unclassified sequences</taxon>
        <taxon>metagenomes</taxon>
        <taxon>ecological metagenomes</taxon>
    </lineage>
</organism>
<gene>
    <name evidence="1" type="ORF">S01H1_80645</name>
</gene>
<feature type="non-terminal residue" evidence="1">
    <location>
        <position position="1"/>
    </location>
</feature>
<reference evidence="1" key="1">
    <citation type="journal article" date="2014" name="Front. Microbiol.">
        <title>High frequency of phylogenetically diverse reductive dehalogenase-homologous genes in deep subseafloor sedimentary metagenomes.</title>
        <authorList>
            <person name="Kawai M."/>
            <person name="Futagami T."/>
            <person name="Toyoda A."/>
            <person name="Takaki Y."/>
            <person name="Nishi S."/>
            <person name="Hori S."/>
            <person name="Arai W."/>
            <person name="Tsubouchi T."/>
            <person name="Morono Y."/>
            <person name="Uchiyama I."/>
            <person name="Ito T."/>
            <person name="Fujiyama A."/>
            <person name="Inagaki F."/>
            <person name="Takami H."/>
        </authorList>
    </citation>
    <scope>NUCLEOTIDE SEQUENCE</scope>
    <source>
        <strain evidence="1">Expedition CK06-06</strain>
    </source>
</reference>
<accession>X0Y068</accession>
<dbReference type="EMBL" id="BARS01054481">
    <property type="protein sequence ID" value="GAG49149.1"/>
    <property type="molecule type" value="Genomic_DNA"/>
</dbReference>
<sequence length="44" mass="4741">FYLVVETDSVQKIEELLAPVFKIGYAETRAVSDAAAVLKRSVGG</sequence>
<protein>
    <submittedName>
        <fullName evidence="1">Uncharacterized protein</fullName>
    </submittedName>
</protein>
<proteinExistence type="predicted"/>